<protein>
    <submittedName>
        <fullName evidence="1">Uncharacterized protein</fullName>
    </submittedName>
</protein>
<sequence>MMIFSEVSLKIYGGLSGKIILIKIIFQRGINSDNG</sequence>
<dbReference type="EMBL" id="FXXI01000001">
    <property type="protein sequence ID" value="SMR99005.1"/>
    <property type="molecule type" value="Genomic_DNA"/>
</dbReference>
<name>A0A1Y6IMW8_9VIBR</name>
<evidence type="ECO:0000313" key="1">
    <source>
        <dbReference type="EMBL" id="SMR99005.1"/>
    </source>
</evidence>
<reference evidence="1 2" key="1">
    <citation type="submission" date="2017-05" db="EMBL/GenBank/DDBJ databases">
        <authorList>
            <person name="Song R."/>
            <person name="Chenine A.L."/>
            <person name="Ruprecht R.M."/>
        </authorList>
    </citation>
    <scope>NUCLEOTIDE SEQUENCE [LARGE SCALE GENOMIC DNA]</scope>
    <source>
        <strain evidence="1 2">CECT 7927</strain>
    </source>
</reference>
<evidence type="ECO:0000313" key="2">
    <source>
        <dbReference type="Proteomes" id="UP000196125"/>
    </source>
</evidence>
<dbReference type="Proteomes" id="UP000196125">
    <property type="component" value="Unassembled WGS sequence"/>
</dbReference>
<proteinExistence type="predicted"/>
<dbReference type="AlphaFoldDB" id="A0A1Y6IMW8"/>
<organism evidence="1 2">
    <name type="scientific">Vibrio mangrovi</name>
    <dbReference type="NCBI Taxonomy" id="474394"/>
    <lineage>
        <taxon>Bacteria</taxon>
        <taxon>Pseudomonadati</taxon>
        <taxon>Pseudomonadota</taxon>
        <taxon>Gammaproteobacteria</taxon>
        <taxon>Vibrionales</taxon>
        <taxon>Vibrionaceae</taxon>
        <taxon>Vibrio</taxon>
    </lineage>
</organism>
<accession>A0A1Y6IMW8</accession>
<gene>
    <name evidence="1" type="ORF">VIM7927_00227</name>
</gene>